<proteinExistence type="predicted"/>
<evidence type="ECO:0000313" key="1">
    <source>
        <dbReference type="EMBL" id="ABZ10349.1"/>
    </source>
</evidence>
<gene>
    <name evidence="1" type="ORF">ALOHA_HF4000APKG2098ctg7</name>
</gene>
<dbReference type="EMBL" id="EU016673">
    <property type="protein sequence ID" value="ABZ10349.1"/>
    <property type="molecule type" value="Genomic_DNA"/>
</dbReference>
<organism evidence="1">
    <name type="scientific">uncultured marine bacterium HF4000_APKG2098</name>
    <dbReference type="NCBI Taxonomy" id="455614"/>
    <lineage>
        <taxon>Bacteria</taxon>
        <taxon>environmental samples</taxon>
    </lineage>
</organism>
<dbReference type="AlphaFoldDB" id="B3TCP0"/>
<reference evidence="1" key="1">
    <citation type="journal article" date="2008" name="ISME J.">
        <title>Genomic patterns of recombination, clonal divergence and environment in marine microbial populations.</title>
        <authorList>
            <person name="Konstantinidis K.T."/>
            <person name="Delong E.F."/>
        </authorList>
    </citation>
    <scope>NUCLEOTIDE SEQUENCE</scope>
</reference>
<accession>B3TCP0</accession>
<name>B3TCP0_9BACT</name>
<sequence length="115" mass="13156">MIGEKSGLNLYGGPWKAGQVPEKFRGENNETRRVFGLWEIRRSAKRLGFLVQPHWLCGRLRYSCDVHRGEVNMNASFKIRAESADEILRDESVPIHLKAEMIRDIFDLGGGENAR</sequence>
<protein>
    <submittedName>
        <fullName evidence="1">Uncharacterized protein</fullName>
    </submittedName>
</protein>